<dbReference type="Pfam" id="PF06580">
    <property type="entry name" value="His_kinase"/>
    <property type="match status" value="1"/>
</dbReference>
<keyword evidence="4" id="KW-0808">Transferase</keyword>
<dbReference type="SMART" id="SM00387">
    <property type="entry name" value="HATPase_c"/>
    <property type="match status" value="1"/>
</dbReference>
<dbReference type="Pfam" id="PF00672">
    <property type="entry name" value="HAMP"/>
    <property type="match status" value="1"/>
</dbReference>
<dbReference type="PROSITE" id="PS50885">
    <property type="entry name" value="HAMP"/>
    <property type="match status" value="1"/>
</dbReference>
<dbReference type="InterPro" id="IPR003594">
    <property type="entry name" value="HATPase_dom"/>
</dbReference>
<keyword evidence="10" id="KW-0902">Two-component regulatory system</keyword>
<evidence type="ECO:0000256" key="9">
    <source>
        <dbReference type="ARBA" id="ARBA00022989"/>
    </source>
</evidence>
<dbReference type="PANTHER" id="PTHR34220">
    <property type="entry name" value="SENSOR HISTIDINE KINASE YPDA"/>
    <property type="match status" value="1"/>
</dbReference>
<keyword evidence="3" id="KW-0597">Phosphoprotein</keyword>
<evidence type="ECO:0000256" key="12">
    <source>
        <dbReference type="SAM" id="Phobius"/>
    </source>
</evidence>
<feature type="transmembrane region" description="Helical" evidence="12">
    <location>
        <begin position="310"/>
        <end position="330"/>
    </location>
</feature>
<sequence>MKKCIRKLSLYHKFAITIILVGLFPMLILATVILNSMISDYRQALQAQYTQAAEYVGNSLEEVLDTYNTISKMPYNYNASQGEYARRDYLTFDNFRQMLYGEGYEPETMEENRASEMQEFLKYLDGADQYMQGAHFIAPDLNGQKLAFHYSRYSTFFKDEELFEEKMEFGNLDRESRNLILIPTHQTGYFSGLKNPVFTIARNYFDLRGEVGNTPYVGTLFLDVDIRRISRIFASVKFSGNEDFYVLDENRNCLYSSDSACIGQKLDMGFENSQKQFVVKSRENEYGLQVIAVMNTAVAFSQIYNVQKIIYLFLGASVAALLAASVYFSGRLTKPMQAMMQEMEKIEKGDFNIQLPVSSGDEIGILSQRFNQMSAALKRYIDQVYVVQIRQKEAELTALKSQIYPHFLYNTLEIIRMTALEEGNQNVPEMIEALAEQIHYLIGPVKDMVPLEKELDIVKKYVYLLNCRITGKIQLRTQEDGLDGVMVPRLILQPIVENAYVHGIKPRGKGSISVEAHAEDGNLCISVMDTGVGMDEKALEKLHQLLKSEEPGIKDEYNWQSIGLKNVHDRICLLYGEKYGVTVTSTVGIGTMVRVMMPLICREDTKNENDIGG</sequence>
<keyword evidence="15" id="KW-1185">Reference proteome</keyword>
<dbReference type="GO" id="GO:0000155">
    <property type="term" value="F:phosphorelay sensor kinase activity"/>
    <property type="evidence" value="ECO:0007669"/>
    <property type="project" value="InterPro"/>
</dbReference>
<evidence type="ECO:0000256" key="11">
    <source>
        <dbReference type="ARBA" id="ARBA00023136"/>
    </source>
</evidence>
<dbReference type="AlphaFoldDB" id="C6LLL9"/>
<dbReference type="SUPFAM" id="SSF158472">
    <property type="entry name" value="HAMP domain-like"/>
    <property type="match status" value="1"/>
</dbReference>
<dbReference type="InterPro" id="IPR003660">
    <property type="entry name" value="HAMP_dom"/>
</dbReference>
<dbReference type="GO" id="GO:0005524">
    <property type="term" value="F:ATP binding"/>
    <property type="evidence" value="ECO:0007669"/>
    <property type="project" value="UniProtKB-KW"/>
</dbReference>
<evidence type="ECO:0000256" key="10">
    <source>
        <dbReference type="ARBA" id="ARBA00023012"/>
    </source>
</evidence>
<name>C6LLL9_9FIRM</name>
<evidence type="ECO:0000256" key="8">
    <source>
        <dbReference type="ARBA" id="ARBA00022840"/>
    </source>
</evidence>
<keyword evidence="8" id="KW-0067">ATP-binding</keyword>
<dbReference type="Pfam" id="PF02518">
    <property type="entry name" value="HATPase_c"/>
    <property type="match status" value="1"/>
</dbReference>
<dbReference type="SUPFAM" id="SSF55874">
    <property type="entry name" value="ATPase domain of HSP90 chaperone/DNA topoisomerase II/histidine kinase"/>
    <property type="match status" value="1"/>
</dbReference>
<feature type="domain" description="HAMP" evidence="13">
    <location>
        <begin position="330"/>
        <end position="382"/>
    </location>
</feature>
<evidence type="ECO:0000256" key="5">
    <source>
        <dbReference type="ARBA" id="ARBA00022692"/>
    </source>
</evidence>
<accession>C6LLL9</accession>
<evidence type="ECO:0000313" key="15">
    <source>
        <dbReference type="Proteomes" id="UP000005561"/>
    </source>
</evidence>
<keyword evidence="9 12" id="KW-1133">Transmembrane helix</keyword>
<comment type="caution">
    <text evidence="14">The sequence shown here is derived from an EMBL/GenBank/DDBJ whole genome shotgun (WGS) entry which is preliminary data.</text>
</comment>
<dbReference type="SMART" id="SM00304">
    <property type="entry name" value="HAMP"/>
    <property type="match status" value="1"/>
</dbReference>
<dbReference type="InterPro" id="IPR010559">
    <property type="entry name" value="Sig_transdc_His_kin_internal"/>
</dbReference>
<dbReference type="InterPro" id="IPR050640">
    <property type="entry name" value="Bact_2-comp_sensor_kinase"/>
</dbReference>
<evidence type="ECO:0000259" key="13">
    <source>
        <dbReference type="PROSITE" id="PS50885"/>
    </source>
</evidence>
<evidence type="ECO:0000256" key="4">
    <source>
        <dbReference type="ARBA" id="ARBA00022679"/>
    </source>
</evidence>
<comment type="subcellular location">
    <subcellularLocation>
        <location evidence="1">Cell membrane</location>
        <topology evidence="1">Multi-pass membrane protein</topology>
    </subcellularLocation>
</comment>
<dbReference type="PANTHER" id="PTHR34220:SF11">
    <property type="entry name" value="SENSOR PROTEIN KINASE HPTS"/>
    <property type="match status" value="1"/>
</dbReference>
<evidence type="ECO:0000256" key="3">
    <source>
        <dbReference type="ARBA" id="ARBA00022553"/>
    </source>
</evidence>
<organism evidence="14 15">
    <name type="scientific">Marvinbryantia formatexigens DSM 14469</name>
    <dbReference type="NCBI Taxonomy" id="478749"/>
    <lineage>
        <taxon>Bacteria</taxon>
        <taxon>Bacillati</taxon>
        <taxon>Bacillota</taxon>
        <taxon>Clostridia</taxon>
        <taxon>Lachnospirales</taxon>
        <taxon>Lachnospiraceae</taxon>
        <taxon>Marvinbryantia</taxon>
    </lineage>
</organism>
<evidence type="ECO:0000256" key="1">
    <source>
        <dbReference type="ARBA" id="ARBA00004651"/>
    </source>
</evidence>
<dbReference type="STRING" id="168384.SAMN05660368_03961"/>
<dbReference type="Gene3D" id="6.10.340.10">
    <property type="match status" value="1"/>
</dbReference>
<dbReference type="eggNOG" id="COG2972">
    <property type="taxonomic scope" value="Bacteria"/>
</dbReference>
<proteinExistence type="predicted"/>
<dbReference type="EMBL" id="ACCL02000031">
    <property type="protein sequence ID" value="EET58483.1"/>
    <property type="molecule type" value="Genomic_DNA"/>
</dbReference>
<protein>
    <submittedName>
        <fullName evidence="14">HAMP domain protein</fullName>
    </submittedName>
</protein>
<keyword evidence="2" id="KW-1003">Cell membrane</keyword>
<keyword evidence="6" id="KW-0547">Nucleotide-binding</keyword>
<keyword evidence="7" id="KW-0418">Kinase</keyword>
<dbReference type="InterPro" id="IPR036890">
    <property type="entry name" value="HATPase_C_sf"/>
</dbReference>
<keyword evidence="11 12" id="KW-0472">Membrane</keyword>
<dbReference type="Gene3D" id="3.30.565.10">
    <property type="entry name" value="Histidine kinase-like ATPase, C-terminal domain"/>
    <property type="match status" value="1"/>
</dbReference>
<dbReference type="Proteomes" id="UP000005561">
    <property type="component" value="Unassembled WGS sequence"/>
</dbReference>
<gene>
    <name evidence="14" type="ORF">BRYFOR_09567</name>
</gene>
<evidence type="ECO:0000256" key="7">
    <source>
        <dbReference type="ARBA" id="ARBA00022777"/>
    </source>
</evidence>
<reference evidence="14" key="1">
    <citation type="submission" date="2009-07" db="EMBL/GenBank/DDBJ databases">
        <authorList>
            <person name="Weinstock G."/>
            <person name="Sodergren E."/>
            <person name="Clifton S."/>
            <person name="Fulton L."/>
            <person name="Fulton B."/>
            <person name="Courtney L."/>
            <person name="Fronick C."/>
            <person name="Harrison M."/>
            <person name="Strong C."/>
            <person name="Farmer C."/>
            <person name="Delahaunty K."/>
            <person name="Markovic C."/>
            <person name="Hall O."/>
            <person name="Minx P."/>
            <person name="Tomlinson C."/>
            <person name="Mitreva M."/>
            <person name="Nelson J."/>
            <person name="Hou S."/>
            <person name="Wollam A."/>
            <person name="Pepin K.H."/>
            <person name="Johnson M."/>
            <person name="Bhonagiri V."/>
            <person name="Nash W.E."/>
            <person name="Warren W."/>
            <person name="Chinwalla A."/>
            <person name="Mardis E.R."/>
            <person name="Wilson R.K."/>
        </authorList>
    </citation>
    <scope>NUCLEOTIDE SEQUENCE [LARGE SCALE GENOMIC DNA]</scope>
    <source>
        <strain evidence="14">DSM 14469</strain>
    </source>
</reference>
<feature type="transmembrane region" description="Helical" evidence="12">
    <location>
        <begin position="14"/>
        <end position="34"/>
    </location>
</feature>
<dbReference type="GO" id="GO:0005886">
    <property type="term" value="C:plasma membrane"/>
    <property type="evidence" value="ECO:0007669"/>
    <property type="project" value="UniProtKB-SubCell"/>
</dbReference>
<dbReference type="RefSeq" id="WP_006864320.1">
    <property type="nucleotide sequence ID" value="NZ_ACCL02000031.1"/>
</dbReference>
<dbReference type="CDD" id="cd06225">
    <property type="entry name" value="HAMP"/>
    <property type="match status" value="1"/>
</dbReference>
<evidence type="ECO:0000256" key="6">
    <source>
        <dbReference type="ARBA" id="ARBA00022741"/>
    </source>
</evidence>
<evidence type="ECO:0000256" key="2">
    <source>
        <dbReference type="ARBA" id="ARBA00022475"/>
    </source>
</evidence>
<keyword evidence="5 12" id="KW-0812">Transmembrane</keyword>
<evidence type="ECO:0000313" key="14">
    <source>
        <dbReference type="EMBL" id="EET58483.1"/>
    </source>
</evidence>